<accession>A0AA35UQR9</accession>
<name>A0AA35UQR9_METCP</name>
<evidence type="ECO:0000256" key="1">
    <source>
        <dbReference type="SAM" id="MobiDB-lite"/>
    </source>
</evidence>
<dbReference type="SUPFAM" id="SSF52821">
    <property type="entry name" value="Rhodanese/Cell cycle control phosphatase"/>
    <property type="match status" value="1"/>
</dbReference>
<feature type="domain" description="Rhodanese" evidence="2">
    <location>
        <begin position="16"/>
        <end position="116"/>
    </location>
</feature>
<gene>
    <name evidence="3" type="ORF">MCNOR_1694</name>
</gene>
<dbReference type="PANTHER" id="PTHR45431:SF3">
    <property type="entry name" value="RHODANESE-LIKE DOMAIN-CONTAINING PROTEIN 15, CHLOROPLASTIC"/>
    <property type="match status" value="1"/>
</dbReference>
<proteinExistence type="predicted"/>
<dbReference type="Gene3D" id="3.40.250.10">
    <property type="entry name" value="Rhodanese-like domain"/>
    <property type="match status" value="1"/>
</dbReference>
<dbReference type="AlphaFoldDB" id="A0AA35UQR9"/>
<dbReference type="EMBL" id="OX458332">
    <property type="protein sequence ID" value="CAI8807814.1"/>
    <property type="molecule type" value="Genomic_DNA"/>
</dbReference>
<dbReference type="InterPro" id="IPR001763">
    <property type="entry name" value="Rhodanese-like_dom"/>
</dbReference>
<dbReference type="InterPro" id="IPR052367">
    <property type="entry name" value="Thiosulfate_ST/Rhodanese-like"/>
</dbReference>
<evidence type="ECO:0000313" key="4">
    <source>
        <dbReference type="Proteomes" id="UP001158598"/>
    </source>
</evidence>
<dbReference type="EC" id="3.5.2.10" evidence="3"/>
<dbReference type="Proteomes" id="UP001158598">
    <property type="component" value="Chromosome"/>
</dbReference>
<dbReference type="GO" id="GO:0047789">
    <property type="term" value="F:creatininase activity"/>
    <property type="evidence" value="ECO:0007669"/>
    <property type="project" value="UniProtKB-EC"/>
</dbReference>
<dbReference type="Pfam" id="PF00581">
    <property type="entry name" value="Rhodanese"/>
    <property type="match status" value="1"/>
</dbReference>
<protein>
    <submittedName>
        <fullName evidence="3">Creatinine amidohydrolase</fullName>
        <ecNumber evidence="3">3.5.2.10</ecNumber>
    </submittedName>
</protein>
<sequence length="130" mass="14685">MIEQIDPAAAWQFMLEHPEHVLIDVRDPIEFTMIGHPPGAHNVPLKFAPGWLVNPDFLEGVRQIVPDLATPVLLLCRSGQRSQEAAEQLSAAGYSKLYNIREGFEGPLDDSRHRSSRGGWRYRGLPWEQS</sequence>
<keyword evidence="3" id="KW-0378">Hydrolase</keyword>
<dbReference type="SMART" id="SM00450">
    <property type="entry name" value="RHOD"/>
    <property type="match status" value="1"/>
</dbReference>
<dbReference type="PROSITE" id="PS50206">
    <property type="entry name" value="RHODANESE_3"/>
    <property type="match status" value="1"/>
</dbReference>
<dbReference type="InterPro" id="IPR036873">
    <property type="entry name" value="Rhodanese-like_dom_sf"/>
</dbReference>
<dbReference type="RefSeq" id="WP_017365604.1">
    <property type="nucleotide sequence ID" value="NZ_CP079096.1"/>
</dbReference>
<evidence type="ECO:0000259" key="2">
    <source>
        <dbReference type="PROSITE" id="PS50206"/>
    </source>
</evidence>
<organism evidence="3 4">
    <name type="scientific">Methylococcus capsulatus</name>
    <dbReference type="NCBI Taxonomy" id="414"/>
    <lineage>
        <taxon>Bacteria</taxon>
        <taxon>Pseudomonadati</taxon>
        <taxon>Pseudomonadota</taxon>
        <taxon>Gammaproteobacteria</taxon>
        <taxon>Methylococcales</taxon>
        <taxon>Methylococcaceae</taxon>
        <taxon>Methylococcus</taxon>
    </lineage>
</organism>
<evidence type="ECO:0000313" key="3">
    <source>
        <dbReference type="EMBL" id="CAI8807814.1"/>
    </source>
</evidence>
<reference evidence="3" key="1">
    <citation type="submission" date="2023-03" db="EMBL/GenBank/DDBJ databases">
        <authorList>
            <person name="Pearce D."/>
        </authorList>
    </citation>
    <scope>NUCLEOTIDE SEQUENCE</scope>
    <source>
        <strain evidence="3">Mc</strain>
    </source>
</reference>
<feature type="region of interest" description="Disordered" evidence="1">
    <location>
        <begin position="105"/>
        <end position="130"/>
    </location>
</feature>
<dbReference type="PANTHER" id="PTHR45431">
    <property type="entry name" value="RHODANESE-LIKE DOMAIN-CONTAINING PROTEIN 15, CHLOROPLASTIC"/>
    <property type="match status" value="1"/>
</dbReference>